<dbReference type="InterPro" id="IPR025711">
    <property type="entry name" value="PepSY"/>
</dbReference>
<evidence type="ECO:0000256" key="1">
    <source>
        <dbReference type="SAM" id="MobiDB-lite"/>
    </source>
</evidence>
<accession>A0A0F9U0S4</accession>
<dbReference type="Pfam" id="PF03413">
    <property type="entry name" value="PepSY"/>
    <property type="match status" value="1"/>
</dbReference>
<organism evidence="3">
    <name type="scientific">marine sediment metagenome</name>
    <dbReference type="NCBI Taxonomy" id="412755"/>
    <lineage>
        <taxon>unclassified sequences</taxon>
        <taxon>metagenomes</taxon>
        <taxon>ecological metagenomes</taxon>
    </lineage>
</organism>
<feature type="compositionally biased region" description="Basic and acidic residues" evidence="1">
    <location>
        <begin position="105"/>
        <end position="120"/>
    </location>
</feature>
<feature type="compositionally biased region" description="Acidic residues" evidence="1">
    <location>
        <begin position="121"/>
        <end position="133"/>
    </location>
</feature>
<comment type="caution">
    <text evidence="3">The sequence shown here is derived from an EMBL/GenBank/DDBJ whole genome shotgun (WGS) entry which is preliminary data.</text>
</comment>
<evidence type="ECO:0000313" key="3">
    <source>
        <dbReference type="EMBL" id="KKN85174.1"/>
    </source>
</evidence>
<protein>
    <recommendedName>
        <fullName evidence="2">PepSY domain-containing protein</fullName>
    </recommendedName>
</protein>
<dbReference type="EMBL" id="LAZR01000162">
    <property type="protein sequence ID" value="KKN85174.1"/>
    <property type="molecule type" value="Genomic_DNA"/>
</dbReference>
<evidence type="ECO:0000259" key="2">
    <source>
        <dbReference type="Pfam" id="PF03413"/>
    </source>
</evidence>
<feature type="domain" description="PepSY" evidence="2">
    <location>
        <begin position="46"/>
        <end position="101"/>
    </location>
</feature>
<dbReference type="AlphaFoldDB" id="A0A0F9U0S4"/>
<dbReference type="Gene3D" id="3.10.450.40">
    <property type="match status" value="1"/>
</dbReference>
<name>A0A0F9U0S4_9ZZZZ</name>
<feature type="region of interest" description="Disordered" evidence="1">
    <location>
        <begin position="99"/>
        <end position="133"/>
    </location>
</feature>
<reference evidence="3" key="1">
    <citation type="journal article" date="2015" name="Nature">
        <title>Complex archaea that bridge the gap between prokaryotes and eukaryotes.</title>
        <authorList>
            <person name="Spang A."/>
            <person name="Saw J.H."/>
            <person name="Jorgensen S.L."/>
            <person name="Zaremba-Niedzwiedzka K."/>
            <person name="Martijn J."/>
            <person name="Lind A.E."/>
            <person name="van Eijk R."/>
            <person name="Schleper C."/>
            <person name="Guy L."/>
            <person name="Ettema T.J."/>
        </authorList>
    </citation>
    <scope>NUCLEOTIDE SEQUENCE</scope>
</reference>
<proteinExistence type="predicted"/>
<sequence length="133" mass="13475">MQTMKRTSAAILGTAMLLGAGGVAMAAKHDNGAETKLDLSKVTSAKVNLAQAVNAAQKAAGGNAVDAGLTDEAGQNGWEIELAQADGTIKTVLVDMTSGAVDQNPKMENEKDEQSGAADREESEDGEAGEGGK</sequence>
<gene>
    <name evidence="3" type="ORF">LCGC14_0281560</name>
</gene>